<comment type="similarity">
    <text evidence="1">Belongs to the short-chain dehydrogenases/reductases (SDR) family.</text>
</comment>
<proteinExistence type="inferred from homology"/>
<dbReference type="RefSeq" id="WP_091375985.1">
    <property type="nucleotide sequence ID" value="NZ_LT629740.1"/>
</dbReference>
<dbReference type="EMBL" id="LT629740">
    <property type="protein sequence ID" value="SDT46678.1"/>
    <property type="molecule type" value="Genomic_DNA"/>
</dbReference>
<evidence type="ECO:0000256" key="2">
    <source>
        <dbReference type="ARBA" id="ARBA00023002"/>
    </source>
</evidence>
<dbReference type="STRING" id="652787.SAMN05216490_3590"/>
<gene>
    <name evidence="3" type="ORF">SAMN05216490_3590</name>
</gene>
<dbReference type="PANTHER" id="PTHR43639:SF1">
    <property type="entry name" value="SHORT-CHAIN DEHYDROGENASE_REDUCTASE FAMILY PROTEIN"/>
    <property type="match status" value="1"/>
</dbReference>
<keyword evidence="4" id="KW-1185">Reference proteome</keyword>
<dbReference type="PANTHER" id="PTHR43639">
    <property type="entry name" value="OXIDOREDUCTASE, SHORT-CHAIN DEHYDROGENASE/REDUCTASE FAMILY (AFU_ORTHOLOGUE AFUA_5G02870)"/>
    <property type="match status" value="1"/>
</dbReference>
<sequence>MDNRKTVLITGVLGGIGSQLARTFNESNYRVVGLDLVDQPSPYCEKFIRFDLHRYCAEPAYKVHMEDILNKEIPELFLLINNAAVQILSSLSEVKIDDWNQTLNVNLTGPLMLSQLFLDRLESSHGSIINIASIHHQLTKKRFLAYATSKSALVGLTKALSVDLQGRVRVNSISPAAIDTQMLRDGFNNDEAKVRMLNELHPSQRIGKPQEVSQLALLLAEDKLGFINGANLNIDGGISNVLKDLD</sequence>
<reference evidence="3 4" key="1">
    <citation type="submission" date="2016-10" db="EMBL/GenBank/DDBJ databases">
        <authorList>
            <person name="de Groot N.N."/>
        </authorList>
    </citation>
    <scope>NUCLEOTIDE SEQUENCE [LARGE SCALE GENOMIC DNA]</scope>
    <source>
        <strain evidence="3 4">MP1X4</strain>
    </source>
</reference>
<dbReference type="Proteomes" id="UP000199679">
    <property type="component" value="Chromosome I"/>
</dbReference>
<dbReference type="PRINTS" id="PR00080">
    <property type="entry name" value="SDRFAMILY"/>
</dbReference>
<dbReference type="CDD" id="cd05233">
    <property type="entry name" value="SDR_c"/>
    <property type="match status" value="1"/>
</dbReference>
<dbReference type="PROSITE" id="PS00061">
    <property type="entry name" value="ADH_SHORT"/>
    <property type="match status" value="1"/>
</dbReference>
<dbReference type="Gene3D" id="3.40.50.720">
    <property type="entry name" value="NAD(P)-binding Rossmann-like Domain"/>
    <property type="match status" value="1"/>
</dbReference>
<protein>
    <submittedName>
        <fullName evidence="3">NAD(P)-dependent dehydrogenase, short-chain alcohol dehydrogenase family</fullName>
    </submittedName>
</protein>
<dbReference type="Pfam" id="PF13561">
    <property type="entry name" value="adh_short_C2"/>
    <property type="match status" value="1"/>
</dbReference>
<dbReference type="InterPro" id="IPR020904">
    <property type="entry name" value="Sc_DH/Rdtase_CS"/>
</dbReference>
<keyword evidence="2" id="KW-0560">Oxidoreductase</keyword>
<dbReference type="GO" id="GO:0016491">
    <property type="term" value="F:oxidoreductase activity"/>
    <property type="evidence" value="ECO:0007669"/>
    <property type="project" value="UniProtKB-KW"/>
</dbReference>
<evidence type="ECO:0000256" key="1">
    <source>
        <dbReference type="ARBA" id="ARBA00006484"/>
    </source>
</evidence>
<dbReference type="InterPro" id="IPR036291">
    <property type="entry name" value="NAD(P)-bd_dom_sf"/>
</dbReference>
<accession>A0A1H2AL32</accession>
<dbReference type="SUPFAM" id="SSF51735">
    <property type="entry name" value="NAD(P)-binding Rossmann-fold domains"/>
    <property type="match status" value="1"/>
</dbReference>
<dbReference type="InterPro" id="IPR002347">
    <property type="entry name" value="SDR_fam"/>
</dbReference>
<dbReference type="PRINTS" id="PR00081">
    <property type="entry name" value="GDHRDH"/>
</dbReference>
<dbReference type="AlphaFoldDB" id="A0A1H2AL32"/>
<evidence type="ECO:0000313" key="4">
    <source>
        <dbReference type="Proteomes" id="UP000199679"/>
    </source>
</evidence>
<evidence type="ECO:0000313" key="3">
    <source>
        <dbReference type="EMBL" id="SDT46678.1"/>
    </source>
</evidence>
<organism evidence="3 4">
    <name type="scientific">Mucilaginibacter mallensis</name>
    <dbReference type="NCBI Taxonomy" id="652787"/>
    <lineage>
        <taxon>Bacteria</taxon>
        <taxon>Pseudomonadati</taxon>
        <taxon>Bacteroidota</taxon>
        <taxon>Sphingobacteriia</taxon>
        <taxon>Sphingobacteriales</taxon>
        <taxon>Sphingobacteriaceae</taxon>
        <taxon>Mucilaginibacter</taxon>
    </lineage>
</organism>
<dbReference type="OrthoDB" id="9804774at2"/>
<name>A0A1H2AL32_MUCMA</name>